<keyword evidence="4" id="KW-0547">Nucleotide-binding</keyword>
<proteinExistence type="inferred from homology"/>
<dbReference type="InterPro" id="IPR050187">
    <property type="entry name" value="Lipid_Phosphate_FormReg"/>
</dbReference>
<dbReference type="RefSeq" id="WP_177165411.1">
    <property type="nucleotide sequence ID" value="NZ_BJUX01000001.1"/>
</dbReference>
<evidence type="ECO:0000256" key="8">
    <source>
        <dbReference type="ARBA" id="ARBA00023264"/>
    </source>
</evidence>
<dbReference type="AlphaFoldDB" id="A0A1H7Q9U2"/>
<dbReference type="Pfam" id="PF00781">
    <property type="entry name" value="DAGK_cat"/>
    <property type="match status" value="1"/>
</dbReference>
<dbReference type="Gene3D" id="2.60.200.40">
    <property type="match status" value="1"/>
</dbReference>
<sequence length="302" mass="33429">MKNKHLIFIVNEFSRNGKKTTHQIRQVMQRSNSTYEIHITQYPKHATVLAEHLADKVENDTLIVAVGGDGTLNEAVQGLLNVDAPIPLAYIATGSGNDFARSLGLPLTIEASVKNILDTDSPTYLDVLIGTSDYSNIVAVNSIGFGLDGMVINKIDKTKNKQTIGKFSYLASVLSAYFSQKAFPLKLVTDKQNYIYGESLLIVCTNNKFFGGGIPIHPEAVATDGMIDLVIAEKVSFKELLSILFSILTTQSHLKHPKLHSHRVASCSFTLYTPQYGQRDGELIEKNIQNMSVRTVKRPFWI</sequence>
<evidence type="ECO:0000256" key="3">
    <source>
        <dbReference type="ARBA" id="ARBA00022679"/>
    </source>
</evidence>
<dbReference type="InterPro" id="IPR016064">
    <property type="entry name" value="NAD/diacylglycerol_kinase_sf"/>
</dbReference>
<evidence type="ECO:0000313" key="11">
    <source>
        <dbReference type="Proteomes" id="UP000198548"/>
    </source>
</evidence>
<dbReference type="GO" id="GO:0008654">
    <property type="term" value="P:phospholipid biosynthetic process"/>
    <property type="evidence" value="ECO:0007669"/>
    <property type="project" value="UniProtKB-KW"/>
</dbReference>
<accession>A0A1H7Q9U2</accession>
<dbReference type="Pfam" id="PF19279">
    <property type="entry name" value="YegS_C"/>
    <property type="match status" value="1"/>
</dbReference>
<name>A0A1H7Q9U2_9LACT</name>
<dbReference type="PROSITE" id="PS50146">
    <property type="entry name" value="DAGK"/>
    <property type="match status" value="1"/>
</dbReference>
<feature type="domain" description="DAGKc" evidence="9">
    <location>
        <begin position="1"/>
        <end position="134"/>
    </location>
</feature>
<comment type="similarity">
    <text evidence="2">Belongs to the diacylglycerol/lipid kinase family.</text>
</comment>
<dbReference type="InterPro" id="IPR001206">
    <property type="entry name" value="Diacylglycerol_kinase_cat_dom"/>
</dbReference>
<evidence type="ECO:0000256" key="4">
    <source>
        <dbReference type="ARBA" id="ARBA00022741"/>
    </source>
</evidence>
<dbReference type="PANTHER" id="PTHR12358">
    <property type="entry name" value="SPHINGOSINE KINASE"/>
    <property type="match status" value="1"/>
</dbReference>
<evidence type="ECO:0000259" key="9">
    <source>
        <dbReference type="PROSITE" id="PS50146"/>
    </source>
</evidence>
<dbReference type="Gene3D" id="3.40.50.10330">
    <property type="entry name" value="Probable inorganic polyphosphate/atp-NAD kinase, domain 1"/>
    <property type="match status" value="1"/>
</dbReference>
<dbReference type="Proteomes" id="UP000198548">
    <property type="component" value="Unassembled WGS sequence"/>
</dbReference>
<dbReference type="STRING" id="426703.SAMN04488100_101176"/>
<dbReference type="GO" id="GO:0016301">
    <property type="term" value="F:kinase activity"/>
    <property type="evidence" value="ECO:0007669"/>
    <property type="project" value="UniProtKB-KW"/>
</dbReference>
<keyword evidence="7" id="KW-0594">Phospholipid biosynthesis</keyword>
<evidence type="ECO:0000313" key="10">
    <source>
        <dbReference type="EMBL" id="SEL44569.1"/>
    </source>
</evidence>
<keyword evidence="3" id="KW-0808">Transferase</keyword>
<keyword evidence="7" id="KW-0444">Lipid biosynthesis</keyword>
<keyword evidence="8" id="KW-1208">Phospholipid metabolism</keyword>
<dbReference type="SUPFAM" id="SSF111331">
    <property type="entry name" value="NAD kinase/diacylglycerol kinase-like"/>
    <property type="match status" value="1"/>
</dbReference>
<protein>
    <submittedName>
        <fullName evidence="10">Lipid kinase, YegS/Rv2252/BmrU family</fullName>
    </submittedName>
</protein>
<dbReference type="PANTHER" id="PTHR12358:SF54">
    <property type="entry name" value="SPHINGOSINE KINASE RELATED PROTEIN"/>
    <property type="match status" value="1"/>
</dbReference>
<gene>
    <name evidence="10" type="ORF">SAMN04488100_101176</name>
</gene>
<reference evidence="10 11" key="1">
    <citation type="submission" date="2016-10" db="EMBL/GenBank/DDBJ databases">
        <authorList>
            <person name="de Groot N.N."/>
        </authorList>
    </citation>
    <scope>NUCLEOTIDE SEQUENCE [LARGE SCALE GENOMIC DNA]</scope>
    <source>
        <strain evidence="10 11">DSM 19182</strain>
    </source>
</reference>
<comment type="cofactor">
    <cofactor evidence="1">
        <name>Mg(2+)</name>
        <dbReference type="ChEBI" id="CHEBI:18420"/>
    </cofactor>
</comment>
<keyword evidence="7" id="KW-0443">Lipid metabolism</keyword>
<evidence type="ECO:0000256" key="6">
    <source>
        <dbReference type="ARBA" id="ARBA00022840"/>
    </source>
</evidence>
<dbReference type="GO" id="GO:0005524">
    <property type="term" value="F:ATP binding"/>
    <property type="evidence" value="ECO:0007669"/>
    <property type="project" value="UniProtKB-KW"/>
</dbReference>
<evidence type="ECO:0000256" key="1">
    <source>
        <dbReference type="ARBA" id="ARBA00001946"/>
    </source>
</evidence>
<evidence type="ECO:0000256" key="2">
    <source>
        <dbReference type="ARBA" id="ARBA00005983"/>
    </source>
</evidence>
<dbReference type="InterPro" id="IPR017438">
    <property type="entry name" value="ATP-NAD_kinase_N"/>
</dbReference>
<dbReference type="InterPro" id="IPR045540">
    <property type="entry name" value="YegS/DAGK_C"/>
</dbReference>
<organism evidence="10 11">
    <name type="scientific">Alkalibacterium putridalgicola</name>
    <dbReference type="NCBI Taxonomy" id="426703"/>
    <lineage>
        <taxon>Bacteria</taxon>
        <taxon>Bacillati</taxon>
        <taxon>Bacillota</taxon>
        <taxon>Bacilli</taxon>
        <taxon>Lactobacillales</taxon>
        <taxon>Carnobacteriaceae</taxon>
        <taxon>Alkalibacterium</taxon>
    </lineage>
</organism>
<dbReference type="SMART" id="SM00046">
    <property type="entry name" value="DAGKc"/>
    <property type="match status" value="1"/>
</dbReference>
<keyword evidence="5 10" id="KW-0418">Kinase</keyword>
<evidence type="ECO:0000256" key="7">
    <source>
        <dbReference type="ARBA" id="ARBA00023209"/>
    </source>
</evidence>
<keyword evidence="6" id="KW-0067">ATP-binding</keyword>
<dbReference type="EMBL" id="FOBL01000001">
    <property type="protein sequence ID" value="SEL44569.1"/>
    <property type="molecule type" value="Genomic_DNA"/>
</dbReference>
<evidence type="ECO:0000256" key="5">
    <source>
        <dbReference type="ARBA" id="ARBA00022777"/>
    </source>
</evidence>